<reference evidence="1" key="1">
    <citation type="submission" date="2018-11" db="EMBL/GenBank/DDBJ databases">
        <authorList>
            <person name="Alioto T."/>
            <person name="Alioto T."/>
        </authorList>
    </citation>
    <scope>NUCLEOTIDE SEQUENCE</scope>
</reference>
<dbReference type="OrthoDB" id="6119685at2759"/>
<dbReference type="SUPFAM" id="SSF47986">
    <property type="entry name" value="DEATH domain"/>
    <property type="match status" value="1"/>
</dbReference>
<evidence type="ECO:0000313" key="1">
    <source>
        <dbReference type="EMBL" id="VDI25259.1"/>
    </source>
</evidence>
<dbReference type="InterPro" id="IPR011029">
    <property type="entry name" value="DEATH-like_dom_sf"/>
</dbReference>
<keyword evidence="2" id="KW-1185">Reference proteome</keyword>
<dbReference type="Proteomes" id="UP000596742">
    <property type="component" value="Unassembled WGS sequence"/>
</dbReference>
<dbReference type="EMBL" id="UYJE01004131">
    <property type="protein sequence ID" value="VDI25259.1"/>
    <property type="molecule type" value="Genomic_DNA"/>
</dbReference>
<comment type="caution">
    <text evidence="1">The sequence shown here is derived from an EMBL/GenBank/DDBJ whole genome shotgun (WGS) entry which is preliminary data.</text>
</comment>
<dbReference type="Gene3D" id="1.10.533.10">
    <property type="entry name" value="Death Domain, Fas"/>
    <property type="match status" value="1"/>
</dbReference>
<sequence>MDFMLMGLFEWRDKIESRQSTATLKNLLEALTAIERQHYLCQVHREDHSLLEKAHTRLQDVPSDHVIRSLVDGQMIGDCVVHLGVELGLSIRNIKETMYNFPRDLNGQISNLLLKWKTFGKSNKSKPTIYRLMVALQRVTAAEGLVFLKKTYGVE</sequence>
<evidence type="ECO:0000313" key="2">
    <source>
        <dbReference type="Proteomes" id="UP000596742"/>
    </source>
</evidence>
<accession>A0A8B6DXH0</accession>
<proteinExistence type="predicted"/>
<organism evidence="1 2">
    <name type="scientific">Mytilus galloprovincialis</name>
    <name type="common">Mediterranean mussel</name>
    <dbReference type="NCBI Taxonomy" id="29158"/>
    <lineage>
        <taxon>Eukaryota</taxon>
        <taxon>Metazoa</taxon>
        <taxon>Spiralia</taxon>
        <taxon>Lophotrochozoa</taxon>
        <taxon>Mollusca</taxon>
        <taxon>Bivalvia</taxon>
        <taxon>Autobranchia</taxon>
        <taxon>Pteriomorphia</taxon>
        <taxon>Mytilida</taxon>
        <taxon>Mytiloidea</taxon>
        <taxon>Mytilidae</taxon>
        <taxon>Mytilinae</taxon>
        <taxon>Mytilus</taxon>
    </lineage>
</organism>
<gene>
    <name evidence="1" type="ORF">MGAL_10B004442</name>
</gene>
<dbReference type="AlphaFoldDB" id="A0A8B6DXH0"/>
<name>A0A8B6DXH0_MYTGA</name>
<evidence type="ECO:0008006" key="3">
    <source>
        <dbReference type="Google" id="ProtNLM"/>
    </source>
</evidence>
<protein>
    <recommendedName>
        <fullName evidence="3">Death domain-containing protein</fullName>
    </recommendedName>
</protein>